<evidence type="ECO:0000313" key="2">
    <source>
        <dbReference type="EMBL" id="MBE1515781.1"/>
    </source>
</evidence>
<name>A0ABR9J9W0_9MICC</name>
<sequence>MLKPLVFAAELGRRTVGAATAVPGVDLALARAVLATGNFGPSQLEVAMTGERSAVGSFQDKAATVLLEANPRGASALLARLDIDTAQDAEKLERLAGQYFKLKKYDAALAMRRRAVHLEPQSALRWVALARSLLRATGGHIVHDPVAGLVEGPLPRTEEAREALARAEQLDPENPFVLHERGELEFEHGDAAVGLDLMERALERQNRATWWTDLGSAYRKPHIADYDRSLDAYEKALKLKPTSPTAFRGVIIMGCRADQDWPRLWRSAELFESARGRSTAAKLDLARTLRKLFTAAPSEQQIDEALAALDAAHAVGLRLSWPTTSLIVYRLQFLQRMRSSFALRRELAQRSVTWLGTSSAGHSRHRQKLLSALIYLGREDEALKLIDPMPWTPYQQVDRQRLEKMAADTHLIRGNLTPYQEYSAQRRAELPLPGEPQMETLIRDKRIAVVGPADTGDRLGEMIDGYDIIIRPRLMTEFDEEQRARLGSRTDIAYFSGRDIDDFREEASAAVEAGRLQMVIGRGLSMASAGEDLPDWLRFYSHDYSLGFHGPPMGIGRILYDVLQFHPAQVSLFNIDFFSGQKAFGKGYRPAKDQQMGPYSIVNEVVLAHDLAFEHRLTKAMAASGVLDAQGVAGEVLGLTEEQYIQRLETSSALTTRTA</sequence>
<comment type="caution">
    <text evidence="2">The sequence shown here is derived from an EMBL/GenBank/DDBJ whole genome shotgun (WGS) entry which is preliminary data.</text>
</comment>
<proteinExistence type="predicted"/>
<keyword evidence="3" id="KW-1185">Reference proteome</keyword>
<dbReference type="InterPro" id="IPR019734">
    <property type="entry name" value="TPR_rpt"/>
</dbReference>
<dbReference type="RefSeq" id="WP_192592574.1">
    <property type="nucleotide sequence ID" value="NZ_JADBEE010000002.1"/>
</dbReference>
<evidence type="ECO:0000313" key="3">
    <source>
        <dbReference type="Proteomes" id="UP000636579"/>
    </source>
</evidence>
<dbReference type="Gene3D" id="1.25.40.10">
    <property type="entry name" value="Tetratricopeptide repeat domain"/>
    <property type="match status" value="1"/>
</dbReference>
<dbReference type="InterPro" id="IPR011990">
    <property type="entry name" value="TPR-like_helical_dom_sf"/>
</dbReference>
<protein>
    <submittedName>
        <fullName evidence="2">Tetratricopeptide (TPR) repeat protein</fullName>
    </submittedName>
</protein>
<gene>
    <name evidence="2" type="ORF">H4W26_002573</name>
</gene>
<dbReference type="PROSITE" id="PS50005">
    <property type="entry name" value="TPR"/>
    <property type="match status" value="1"/>
</dbReference>
<reference evidence="2 3" key="1">
    <citation type="submission" date="2020-10" db="EMBL/GenBank/DDBJ databases">
        <title>Sequencing the genomes of 1000 actinobacteria strains.</title>
        <authorList>
            <person name="Klenk H.-P."/>
        </authorList>
    </citation>
    <scope>NUCLEOTIDE SEQUENCE [LARGE SCALE GENOMIC DNA]</scope>
    <source>
        <strain evidence="2 3">DSM 15474</strain>
    </source>
</reference>
<dbReference type="SUPFAM" id="SSF48452">
    <property type="entry name" value="TPR-like"/>
    <property type="match status" value="1"/>
</dbReference>
<dbReference type="PANTHER" id="PTHR12558">
    <property type="entry name" value="CELL DIVISION CYCLE 16,23,27"/>
    <property type="match status" value="1"/>
</dbReference>
<evidence type="ECO:0000256" key="1">
    <source>
        <dbReference type="PROSITE-ProRule" id="PRU00339"/>
    </source>
</evidence>
<dbReference type="EMBL" id="JADBEE010000002">
    <property type="protein sequence ID" value="MBE1515781.1"/>
    <property type="molecule type" value="Genomic_DNA"/>
</dbReference>
<organism evidence="2 3">
    <name type="scientific">Nesterenkonia halotolerans</name>
    <dbReference type="NCBI Taxonomy" id="225325"/>
    <lineage>
        <taxon>Bacteria</taxon>
        <taxon>Bacillati</taxon>
        <taxon>Actinomycetota</taxon>
        <taxon>Actinomycetes</taxon>
        <taxon>Micrococcales</taxon>
        <taxon>Micrococcaceae</taxon>
        <taxon>Nesterenkonia</taxon>
    </lineage>
</organism>
<keyword evidence="1" id="KW-0802">TPR repeat</keyword>
<dbReference type="PANTHER" id="PTHR12558:SF13">
    <property type="entry name" value="CELL DIVISION CYCLE PROTEIN 27 HOMOLOG"/>
    <property type="match status" value="1"/>
</dbReference>
<dbReference type="SMART" id="SM00028">
    <property type="entry name" value="TPR"/>
    <property type="match status" value="2"/>
</dbReference>
<dbReference type="Proteomes" id="UP000636579">
    <property type="component" value="Unassembled WGS sequence"/>
</dbReference>
<accession>A0ABR9J9W0</accession>
<feature type="repeat" description="TPR" evidence="1">
    <location>
        <begin position="89"/>
        <end position="122"/>
    </location>
</feature>